<evidence type="ECO:0000313" key="1">
    <source>
        <dbReference type="EMBL" id="QPD04918.1"/>
    </source>
</evidence>
<dbReference type="KEGG" id="nkf:Nkreftii_002692"/>
<dbReference type="Proteomes" id="UP000593737">
    <property type="component" value="Chromosome"/>
</dbReference>
<evidence type="ECO:0000313" key="2">
    <source>
        <dbReference type="Proteomes" id="UP000593737"/>
    </source>
</evidence>
<gene>
    <name evidence="1" type="ORF">Nkreftii_002692</name>
</gene>
<reference evidence="1 2" key="1">
    <citation type="journal article" date="2020" name="ISME J.">
        <title>Enrichment and physiological characterization of a novel comammox Nitrospira indicates ammonium inhibition of complete nitrification.</title>
        <authorList>
            <person name="Sakoula D."/>
            <person name="Koch H."/>
            <person name="Frank J."/>
            <person name="Jetten M.S.M."/>
            <person name="van Kessel M.A.H.J."/>
            <person name="Lucker S."/>
        </authorList>
    </citation>
    <scope>NUCLEOTIDE SEQUENCE [LARGE SCALE GENOMIC DNA]</scope>
    <source>
        <strain evidence="1">Comreactor17</strain>
    </source>
</reference>
<dbReference type="EMBL" id="CP047423">
    <property type="protein sequence ID" value="QPD04918.1"/>
    <property type="molecule type" value="Genomic_DNA"/>
</dbReference>
<proteinExistence type="predicted"/>
<dbReference type="AlphaFoldDB" id="A0A7S8FFI1"/>
<protein>
    <submittedName>
        <fullName evidence="1">Uncharacterized protein</fullName>
    </submittedName>
</protein>
<name>A0A7S8FFI1_9BACT</name>
<sequence>MTKAYPEYRFPLDSAIPSMPRGALGAFIQRKLREYKEPTREGTPKGEAVGLSRQKFHAALLTGLTSLDLKRISREVRVSYALLRKWRTEDAFCKAEYTAAEEFAKGNFDVAANYSIRIVAGIGDTFIGDQPMAEKIQKEQLFGFDDGAHYSELLLDVIVDHHQGNQLPDLYKVLSTLEPDQALDATTLVMAGDFLAFAYTLDRIGRMRLKKAGRLAREAFARRQKFAQRVLNLLIGHALARGPIHDTTRTFAVQAINVLHRLLAD</sequence>
<organism evidence="1 2">
    <name type="scientific">Candidatus Nitrospira kreftii</name>
    <dbReference type="NCBI Taxonomy" id="2652173"/>
    <lineage>
        <taxon>Bacteria</taxon>
        <taxon>Pseudomonadati</taxon>
        <taxon>Nitrospirota</taxon>
        <taxon>Nitrospiria</taxon>
        <taxon>Nitrospirales</taxon>
        <taxon>Nitrospiraceae</taxon>
        <taxon>Nitrospira</taxon>
    </lineage>
</organism>
<accession>A0A7S8FFI1</accession>